<feature type="chain" id="PRO_5047121741" description="Gram-positive cocci surface proteins LPxTG domain-containing protein" evidence="3">
    <location>
        <begin position="24"/>
        <end position="297"/>
    </location>
</feature>
<evidence type="ECO:0000313" key="4">
    <source>
        <dbReference type="EMBL" id="GAA1849006.1"/>
    </source>
</evidence>
<protein>
    <recommendedName>
        <fullName evidence="6">Gram-positive cocci surface proteins LPxTG domain-containing protein</fullName>
    </recommendedName>
</protein>
<reference evidence="5" key="1">
    <citation type="journal article" date="2019" name="Int. J. Syst. Evol. Microbiol.">
        <title>The Global Catalogue of Microorganisms (GCM) 10K type strain sequencing project: providing services to taxonomists for standard genome sequencing and annotation.</title>
        <authorList>
            <consortium name="The Broad Institute Genomics Platform"/>
            <consortium name="The Broad Institute Genome Sequencing Center for Infectious Disease"/>
            <person name="Wu L."/>
            <person name="Ma J."/>
        </authorList>
    </citation>
    <scope>NUCLEOTIDE SEQUENCE [LARGE SCALE GENOMIC DNA]</scope>
    <source>
        <strain evidence="5">JCM 14326</strain>
    </source>
</reference>
<evidence type="ECO:0000256" key="1">
    <source>
        <dbReference type="SAM" id="MobiDB-lite"/>
    </source>
</evidence>
<organism evidence="4 5">
    <name type="scientific">Myceligenerans crystallogenes</name>
    <dbReference type="NCBI Taxonomy" id="316335"/>
    <lineage>
        <taxon>Bacteria</taxon>
        <taxon>Bacillati</taxon>
        <taxon>Actinomycetota</taxon>
        <taxon>Actinomycetes</taxon>
        <taxon>Micrococcales</taxon>
        <taxon>Promicromonosporaceae</taxon>
        <taxon>Myceligenerans</taxon>
    </lineage>
</organism>
<dbReference type="EMBL" id="BAAANL010000001">
    <property type="protein sequence ID" value="GAA1849006.1"/>
    <property type="molecule type" value="Genomic_DNA"/>
</dbReference>
<feature type="region of interest" description="Disordered" evidence="1">
    <location>
        <begin position="140"/>
        <end position="268"/>
    </location>
</feature>
<comment type="caution">
    <text evidence="4">The sequence shown here is derived from an EMBL/GenBank/DDBJ whole genome shotgun (WGS) entry which is preliminary data.</text>
</comment>
<keyword evidence="5" id="KW-1185">Reference proteome</keyword>
<evidence type="ECO:0000256" key="3">
    <source>
        <dbReference type="SAM" id="SignalP"/>
    </source>
</evidence>
<keyword evidence="2" id="KW-1133">Transmembrane helix</keyword>
<evidence type="ECO:0008006" key="6">
    <source>
        <dbReference type="Google" id="ProtNLM"/>
    </source>
</evidence>
<keyword evidence="2" id="KW-0472">Membrane</keyword>
<feature type="compositionally biased region" description="Pro residues" evidence="1">
    <location>
        <begin position="199"/>
        <end position="213"/>
    </location>
</feature>
<name>A0ABP4ZAU5_9MICO</name>
<accession>A0ABP4ZAU5</accession>
<dbReference type="RefSeq" id="WP_344098754.1">
    <property type="nucleotide sequence ID" value="NZ_BAAANL010000001.1"/>
</dbReference>
<feature type="signal peptide" evidence="3">
    <location>
        <begin position="1"/>
        <end position="23"/>
    </location>
</feature>
<proteinExistence type="predicted"/>
<feature type="compositionally biased region" description="Low complexity" evidence="1">
    <location>
        <begin position="214"/>
        <end position="240"/>
    </location>
</feature>
<keyword evidence="3" id="KW-0732">Signal</keyword>
<dbReference type="Proteomes" id="UP001501094">
    <property type="component" value="Unassembled WGS sequence"/>
</dbReference>
<feature type="transmembrane region" description="Helical" evidence="2">
    <location>
        <begin position="274"/>
        <end position="293"/>
    </location>
</feature>
<evidence type="ECO:0000313" key="5">
    <source>
        <dbReference type="Proteomes" id="UP001501094"/>
    </source>
</evidence>
<feature type="compositionally biased region" description="Low complexity" evidence="1">
    <location>
        <begin position="167"/>
        <end position="197"/>
    </location>
</feature>
<sequence length="297" mass="30385">MSRRAAVRLAGLAAAVASLLVIGAGPGAPEAPAAARETILLPEISVTVLGERDDRTWLRVRSDGVAFDGDRVGDGARLEYTARPPRSDQAVWFGRELTDAERRAGWAAFTEAPAQFPDGYCISWLRLGNAEWGEWMSGPVCWEPPAREQSGGQDDPQDAEPTAEPSPTATAGSRPGAAPGSGSGRKPAAATPAAEKSPAPEPSPTPTPAPSPSAPSSSPSPTASSSPSASGSPSPGLPASRGDAASGILDTFQDQPVHAEGETTSPPRAGDLTWLWVLLAGFAAAAGGVVIMLRRPS</sequence>
<gene>
    <name evidence="4" type="ORF">GCM10009751_01480</name>
</gene>
<evidence type="ECO:0000256" key="2">
    <source>
        <dbReference type="SAM" id="Phobius"/>
    </source>
</evidence>
<keyword evidence="2" id="KW-0812">Transmembrane</keyword>